<evidence type="ECO:0000256" key="1">
    <source>
        <dbReference type="SAM" id="MobiDB-lite"/>
    </source>
</evidence>
<keyword evidence="4" id="KW-1185">Reference proteome</keyword>
<organism evidence="3 4">
    <name type="scientific">Phytophthora oleae</name>
    <dbReference type="NCBI Taxonomy" id="2107226"/>
    <lineage>
        <taxon>Eukaryota</taxon>
        <taxon>Sar</taxon>
        <taxon>Stramenopiles</taxon>
        <taxon>Oomycota</taxon>
        <taxon>Peronosporomycetes</taxon>
        <taxon>Peronosporales</taxon>
        <taxon>Peronosporaceae</taxon>
        <taxon>Phytophthora</taxon>
    </lineage>
</organism>
<sequence length="323" mass="35091">MRHTGHHFSAINQRLRSLMRSHGSQISQFPPSFFTPVQRPRGRPPAVIRQLRAIATVPRLPSAPRAGPPNRPDASTMTPPGDLLRIRSQGQSKDCCALTPSVLTCTQVSVADLPPNTSHRTAAVTPRAINASIEQETAVLTRPAAMTTPLLSPREAEKAVASVFAAISAKLVRAYDGNSIHHNVGEILPAGITKLLEEVAVVGGHDIFVDIGAGLGNLVAQVILQTQVHRAIGIEIREDVQRAGVDAVNKSLYWRAFQERASFICQDITGIPSSESSALRRCNRCLLEQPALRTKDSRGGERAALLDALRTYFVEWCELLFSP</sequence>
<dbReference type="InterPro" id="IPR029063">
    <property type="entry name" value="SAM-dependent_MTases_sf"/>
</dbReference>
<feature type="domain" description="DOT1" evidence="2">
    <location>
        <begin position="173"/>
        <end position="240"/>
    </location>
</feature>
<accession>A0ABD3FNX4</accession>
<dbReference type="Gene3D" id="3.40.50.150">
    <property type="entry name" value="Vaccinia Virus protein VP39"/>
    <property type="match status" value="1"/>
</dbReference>
<proteinExistence type="predicted"/>
<dbReference type="Proteomes" id="UP001632037">
    <property type="component" value="Unassembled WGS sequence"/>
</dbReference>
<evidence type="ECO:0000259" key="2">
    <source>
        <dbReference type="Pfam" id="PF08123"/>
    </source>
</evidence>
<feature type="region of interest" description="Disordered" evidence="1">
    <location>
        <begin position="60"/>
        <end position="79"/>
    </location>
</feature>
<dbReference type="Pfam" id="PF08123">
    <property type="entry name" value="DOT1"/>
    <property type="match status" value="1"/>
</dbReference>
<dbReference type="AlphaFoldDB" id="A0ABD3FNX4"/>
<name>A0ABD3FNX4_9STRA</name>
<evidence type="ECO:0000313" key="4">
    <source>
        <dbReference type="Proteomes" id="UP001632037"/>
    </source>
</evidence>
<dbReference type="SUPFAM" id="SSF53335">
    <property type="entry name" value="S-adenosyl-L-methionine-dependent methyltransferases"/>
    <property type="match status" value="1"/>
</dbReference>
<protein>
    <recommendedName>
        <fullName evidence="2">DOT1 domain-containing protein</fullName>
    </recommendedName>
</protein>
<reference evidence="3 4" key="1">
    <citation type="submission" date="2024-09" db="EMBL/GenBank/DDBJ databases">
        <title>Genome sequencing and assembly of Phytophthora oleae, isolate VK10A, causative agent of rot of olive drupes.</title>
        <authorList>
            <person name="Conti Taguali S."/>
            <person name="Riolo M."/>
            <person name="La Spada F."/>
            <person name="Cacciola S.O."/>
            <person name="Dionisio G."/>
        </authorList>
    </citation>
    <scope>NUCLEOTIDE SEQUENCE [LARGE SCALE GENOMIC DNA]</scope>
    <source>
        <strain evidence="3 4">VK10A</strain>
    </source>
</reference>
<dbReference type="EMBL" id="JBIMZQ010000012">
    <property type="protein sequence ID" value="KAL3668151.1"/>
    <property type="molecule type" value="Genomic_DNA"/>
</dbReference>
<dbReference type="InterPro" id="IPR025789">
    <property type="entry name" value="DOT1_dom"/>
</dbReference>
<comment type="caution">
    <text evidence="3">The sequence shown here is derived from an EMBL/GenBank/DDBJ whole genome shotgun (WGS) entry which is preliminary data.</text>
</comment>
<evidence type="ECO:0000313" key="3">
    <source>
        <dbReference type="EMBL" id="KAL3668151.1"/>
    </source>
</evidence>
<gene>
    <name evidence="3" type="ORF">V7S43_007014</name>
</gene>